<proteinExistence type="evidence at transcript level"/>
<sequence>MGVRFIHPCWSGKDPLLATWIQTDSVHLFAIVTDTYDLAWLWC</sequence>
<accession>F2D5Q7</accession>
<reference evidence="1" key="1">
    <citation type="journal article" date="2011" name="Plant Physiol.">
        <title>Comprehensive sequence analysis of 24,783 barley full-length cDNAs derived from 12 clone libraries.</title>
        <authorList>
            <person name="Matsumoto T."/>
            <person name="Tanaka T."/>
            <person name="Sakai H."/>
            <person name="Amano N."/>
            <person name="Kanamori H."/>
            <person name="Kurita K."/>
            <person name="Kikuta A."/>
            <person name="Kamiya K."/>
            <person name="Yamamoto M."/>
            <person name="Ikawa H."/>
            <person name="Fujii N."/>
            <person name="Hori K."/>
            <person name="Itoh T."/>
            <person name="Sato K."/>
        </authorList>
    </citation>
    <scope>NUCLEOTIDE SEQUENCE</scope>
    <source>
        <tissue evidence="1">Shoot</tissue>
    </source>
</reference>
<dbReference type="AlphaFoldDB" id="F2D5Q7"/>
<organism evidence="1">
    <name type="scientific">Hordeum vulgare subsp. vulgare</name>
    <name type="common">Domesticated barley</name>
    <dbReference type="NCBI Taxonomy" id="112509"/>
    <lineage>
        <taxon>Eukaryota</taxon>
        <taxon>Viridiplantae</taxon>
        <taxon>Streptophyta</taxon>
        <taxon>Embryophyta</taxon>
        <taxon>Tracheophyta</taxon>
        <taxon>Spermatophyta</taxon>
        <taxon>Magnoliopsida</taxon>
        <taxon>Liliopsida</taxon>
        <taxon>Poales</taxon>
        <taxon>Poaceae</taxon>
        <taxon>BOP clade</taxon>
        <taxon>Pooideae</taxon>
        <taxon>Triticodae</taxon>
        <taxon>Triticeae</taxon>
        <taxon>Hordeinae</taxon>
        <taxon>Hordeum</taxon>
    </lineage>
</organism>
<name>F2D5Q7_HORVV</name>
<evidence type="ECO:0000313" key="1">
    <source>
        <dbReference type="EMBL" id="BAJ90428.1"/>
    </source>
</evidence>
<dbReference type="EMBL" id="AK359217">
    <property type="protein sequence ID" value="BAJ90428.1"/>
    <property type="molecule type" value="mRNA"/>
</dbReference>
<protein>
    <submittedName>
        <fullName evidence="1">Predicted protein</fullName>
    </submittedName>
</protein>